<evidence type="ECO:0000256" key="6">
    <source>
        <dbReference type="ARBA" id="ARBA00023136"/>
    </source>
</evidence>
<feature type="transmembrane region" description="Helical" evidence="7">
    <location>
        <begin position="105"/>
        <end position="124"/>
    </location>
</feature>
<feature type="transmembrane region" description="Helical" evidence="7">
    <location>
        <begin position="76"/>
        <end position="93"/>
    </location>
</feature>
<dbReference type="InterPro" id="IPR005115">
    <property type="entry name" value="Gly_transporter"/>
</dbReference>
<evidence type="ECO:0000256" key="4">
    <source>
        <dbReference type="ARBA" id="ARBA00022692"/>
    </source>
</evidence>
<evidence type="ECO:0000259" key="8">
    <source>
        <dbReference type="Pfam" id="PF03458"/>
    </source>
</evidence>
<keyword evidence="10" id="KW-1185">Reference proteome</keyword>
<feature type="domain" description="Glycine transporter" evidence="8">
    <location>
        <begin position="140"/>
        <end position="212"/>
    </location>
</feature>
<comment type="subcellular location">
    <subcellularLocation>
        <location evidence="1">Cell membrane</location>
        <topology evidence="1">Multi-pass membrane protein</topology>
    </subcellularLocation>
</comment>
<evidence type="ECO:0000256" key="7">
    <source>
        <dbReference type="SAM" id="Phobius"/>
    </source>
</evidence>
<feature type="transmembrane region" description="Helical" evidence="7">
    <location>
        <begin position="219"/>
        <end position="239"/>
    </location>
</feature>
<dbReference type="Pfam" id="PF03458">
    <property type="entry name" value="Gly_transporter"/>
    <property type="match status" value="2"/>
</dbReference>
<dbReference type="eggNOG" id="COG2860">
    <property type="taxonomic scope" value="Bacteria"/>
</dbReference>
<comment type="similarity">
    <text evidence="2">Belongs to the UPF0126 family.</text>
</comment>
<accession>C8PJB2</accession>
<proteinExistence type="inferred from homology"/>
<gene>
    <name evidence="9" type="ORF">CAMGR0001_1311</name>
</gene>
<keyword evidence="4 7" id="KW-0812">Transmembrane</keyword>
<evidence type="ECO:0000256" key="2">
    <source>
        <dbReference type="ARBA" id="ARBA00008193"/>
    </source>
</evidence>
<reference evidence="9 10" key="1">
    <citation type="submission" date="2009-07" db="EMBL/GenBank/DDBJ databases">
        <authorList>
            <person name="Madupu R."/>
            <person name="Sebastian Y."/>
            <person name="Durkin A.S."/>
            <person name="Torralba M."/>
            <person name="Methe B."/>
            <person name="Sutton G.G."/>
            <person name="Strausberg R.L."/>
            <person name="Nelson K.E."/>
        </authorList>
    </citation>
    <scope>NUCLEOTIDE SEQUENCE [LARGE SCALE GENOMIC DNA]</scope>
    <source>
        <strain evidence="9 10">RM3268</strain>
    </source>
</reference>
<feature type="transmembrane region" description="Helical" evidence="7">
    <location>
        <begin position="50"/>
        <end position="70"/>
    </location>
</feature>
<dbReference type="AlphaFoldDB" id="C8PJB2"/>
<feature type="transmembrane region" description="Helical" evidence="7">
    <location>
        <begin position="136"/>
        <end position="157"/>
    </location>
</feature>
<name>C8PJB2_9BACT</name>
<evidence type="ECO:0000256" key="3">
    <source>
        <dbReference type="ARBA" id="ARBA00022475"/>
    </source>
</evidence>
<protein>
    <recommendedName>
        <fullName evidence="8">Glycine transporter domain-containing protein</fullName>
    </recommendedName>
</protein>
<dbReference type="PANTHER" id="PTHR30506">
    <property type="entry name" value="INNER MEMBRANE PROTEIN"/>
    <property type="match status" value="1"/>
</dbReference>
<comment type="caution">
    <text evidence="9">The sequence shown here is derived from an EMBL/GenBank/DDBJ whole genome shotgun (WGS) entry which is preliminary data.</text>
</comment>
<sequence>MPRSNFIHRSEIYLTAPKFLPLVALYPNLYLVVVKCVFKRILAVCDMSILELTECVGIASAALSGFLFGVKKGCDWLGIFIAAFLTALGGGIMRDTLVSREIYSFTHYAPVTIVLAVSAVAIFAKLYENRDLEGKFLFILTDAIDVISFSIVGAMVALSYNHNVFGVVLIAFCNGVGGGILRDVLLNEVPWFLHTGLYGTISMGVGLIYFVLDGLGLSGVVSVLILLVLGVAFRMMAYYKSWHLPKVEYKK</sequence>
<feature type="domain" description="Glycine transporter" evidence="8">
    <location>
        <begin position="53"/>
        <end position="123"/>
    </location>
</feature>
<dbReference type="EMBL" id="ACYG01000027">
    <property type="protein sequence ID" value="EEV17017.1"/>
    <property type="molecule type" value="Genomic_DNA"/>
</dbReference>
<keyword evidence="3" id="KW-1003">Cell membrane</keyword>
<feature type="transmembrane region" description="Helical" evidence="7">
    <location>
        <begin position="164"/>
        <end position="185"/>
    </location>
</feature>
<dbReference type="GO" id="GO:0005886">
    <property type="term" value="C:plasma membrane"/>
    <property type="evidence" value="ECO:0007669"/>
    <property type="project" value="UniProtKB-SubCell"/>
</dbReference>
<feature type="transmembrane region" description="Helical" evidence="7">
    <location>
        <begin position="191"/>
        <end position="212"/>
    </location>
</feature>
<keyword evidence="6 7" id="KW-0472">Membrane</keyword>
<evidence type="ECO:0000256" key="5">
    <source>
        <dbReference type="ARBA" id="ARBA00022989"/>
    </source>
</evidence>
<feature type="transmembrane region" description="Helical" evidence="7">
    <location>
        <begin position="20"/>
        <end position="38"/>
    </location>
</feature>
<dbReference type="STRING" id="824.CGRAC_0868"/>
<evidence type="ECO:0000313" key="10">
    <source>
        <dbReference type="Proteomes" id="UP000005709"/>
    </source>
</evidence>
<organism evidence="9 10">
    <name type="scientific">Campylobacter gracilis RM3268</name>
    <dbReference type="NCBI Taxonomy" id="553220"/>
    <lineage>
        <taxon>Bacteria</taxon>
        <taxon>Pseudomonadati</taxon>
        <taxon>Campylobacterota</taxon>
        <taxon>Epsilonproteobacteria</taxon>
        <taxon>Campylobacterales</taxon>
        <taxon>Campylobacteraceae</taxon>
        <taxon>Campylobacter</taxon>
    </lineage>
</organism>
<keyword evidence="5 7" id="KW-1133">Transmembrane helix</keyword>
<dbReference type="Proteomes" id="UP000005709">
    <property type="component" value="Unassembled WGS sequence"/>
</dbReference>
<dbReference type="PANTHER" id="PTHR30506:SF3">
    <property type="entry name" value="UPF0126 INNER MEMBRANE PROTEIN YADS-RELATED"/>
    <property type="match status" value="1"/>
</dbReference>
<evidence type="ECO:0000313" key="9">
    <source>
        <dbReference type="EMBL" id="EEV17017.1"/>
    </source>
</evidence>
<evidence type="ECO:0000256" key="1">
    <source>
        <dbReference type="ARBA" id="ARBA00004651"/>
    </source>
</evidence>